<dbReference type="PANTHER" id="PTHR42989">
    <property type="entry name" value="HYDROGENASE-4 COMPONENT I"/>
    <property type="match status" value="1"/>
</dbReference>
<evidence type="ECO:0000256" key="4">
    <source>
        <dbReference type="ARBA" id="ARBA00022723"/>
    </source>
</evidence>
<dbReference type="Proteomes" id="UP000178417">
    <property type="component" value="Unassembled WGS sequence"/>
</dbReference>
<accession>A0A1F4SL39</accession>
<dbReference type="Gene3D" id="3.40.50.12280">
    <property type="match status" value="1"/>
</dbReference>
<keyword evidence="4" id="KW-0479">Metal-binding</keyword>
<dbReference type="InterPro" id="IPR052375">
    <property type="entry name" value="Complex_I_20kDa-like"/>
</dbReference>
<evidence type="ECO:0000313" key="9">
    <source>
        <dbReference type="Proteomes" id="UP000178417"/>
    </source>
</evidence>
<gene>
    <name evidence="8" type="ORF">A2310_03805</name>
</gene>
<dbReference type="GO" id="GO:0051539">
    <property type="term" value="F:4 iron, 4 sulfur cluster binding"/>
    <property type="evidence" value="ECO:0007669"/>
    <property type="project" value="UniProtKB-KW"/>
</dbReference>
<dbReference type="NCBIfam" id="NF005012">
    <property type="entry name" value="PRK06411.1"/>
    <property type="match status" value="1"/>
</dbReference>
<dbReference type="InterPro" id="IPR006137">
    <property type="entry name" value="NADH_UbQ_OxRdtase-like_20kDa"/>
</dbReference>
<keyword evidence="6" id="KW-0411">Iron-sulfur</keyword>
<keyword evidence="3" id="KW-0004">4Fe-4S</keyword>
<keyword evidence="5" id="KW-0408">Iron</keyword>
<evidence type="ECO:0000313" key="8">
    <source>
        <dbReference type="EMBL" id="OGC21130.1"/>
    </source>
</evidence>
<feature type="domain" description="NADH:ubiquinone oxidoreductase-like 20kDa subunit" evidence="7">
    <location>
        <begin position="54"/>
        <end position="163"/>
    </location>
</feature>
<comment type="similarity">
    <text evidence="2">Belongs to the complex I 20 kDa subunit family.</text>
</comment>
<dbReference type="EMBL" id="MEUB01000048">
    <property type="protein sequence ID" value="OGC21130.1"/>
    <property type="molecule type" value="Genomic_DNA"/>
</dbReference>
<protein>
    <submittedName>
        <fullName evidence="8">Hydrogenase</fullName>
    </submittedName>
</protein>
<proteinExistence type="inferred from homology"/>
<dbReference type="AlphaFoldDB" id="A0A1F4SL39"/>
<dbReference type="STRING" id="1802579.A2310_03805"/>
<dbReference type="Pfam" id="PF01058">
    <property type="entry name" value="Oxidored_q6"/>
    <property type="match status" value="1"/>
</dbReference>
<reference evidence="8 9" key="1">
    <citation type="journal article" date="2016" name="Nat. Commun.">
        <title>Thousands of microbial genomes shed light on interconnected biogeochemical processes in an aquifer system.</title>
        <authorList>
            <person name="Anantharaman K."/>
            <person name="Brown C.T."/>
            <person name="Hug L.A."/>
            <person name="Sharon I."/>
            <person name="Castelle C.J."/>
            <person name="Probst A.J."/>
            <person name="Thomas B.C."/>
            <person name="Singh A."/>
            <person name="Wilkins M.J."/>
            <person name="Karaoz U."/>
            <person name="Brodie E.L."/>
            <person name="Williams K.H."/>
            <person name="Hubbard S.S."/>
            <person name="Banfield J.F."/>
        </authorList>
    </citation>
    <scope>NUCLEOTIDE SEQUENCE [LARGE SCALE GENOMIC DNA]</scope>
</reference>
<evidence type="ECO:0000256" key="1">
    <source>
        <dbReference type="ARBA" id="ARBA00001966"/>
    </source>
</evidence>
<name>A0A1F4SL39_UNCSA</name>
<evidence type="ECO:0000256" key="5">
    <source>
        <dbReference type="ARBA" id="ARBA00023004"/>
    </source>
</evidence>
<comment type="caution">
    <text evidence="8">The sequence shown here is derived from an EMBL/GenBank/DDBJ whole genome shotgun (WGS) entry which is preliminary data.</text>
</comment>
<organism evidence="8 9">
    <name type="scientific">candidate division WOR-1 bacterium RIFOXYB2_FULL_37_13</name>
    <dbReference type="NCBI Taxonomy" id="1802579"/>
    <lineage>
        <taxon>Bacteria</taxon>
        <taxon>Bacillati</taxon>
        <taxon>Saganbacteria</taxon>
    </lineage>
</organism>
<comment type="cofactor">
    <cofactor evidence="1">
        <name>[4Fe-4S] cluster</name>
        <dbReference type="ChEBI" id="CHEBI:49883"/>
    </cofactor>
</comment>
<dbReference type="GO" id="GO:0046872">
    <property type="term" value="F:metal ion binding"/>
    <property type="evidence" value="ECO:0007669"/>
    <property type="project" value="UniProtKB-KW"/>
</dbReference>
<evidence type="ECO:0000256" key="6">
    <source>
        <dbReference type="ARBA" id="ARBA00023014"/>
    </source>
</evidence>
<sequence>MQNILKNSLKKGLVTKKLSFNKDEITVLGKELKSAIIKKFGRSFHIREVDTGSCGACESEIIAITNPIYDIQRFGIDFVASPRHADALLVTGPVSKNMLLALKKTYDAMPTPKFVITLGDCALNGGIFKDSYYIEGGVNKILTVNLHIPGCPPSPLEIIKRLLNFIAYCKQ</sequence>
<dbReference type="PANTHER" id="PTHR42989:SF1">
    <property type="entry name" value="FORMATE HYDROGENLYASE SUBUNIT 7-RELATED"/>
    <property type="match status" value="1"/>
</dbReference>
<evidence type="ECO:0000259" key="7">
    <source>
        <dbReference type="Pfam" id="PF01058"/>
    </source>
</evidence>
<dbReference type="SUPFAM" id="SSF56770">
    <property type="entry name" value="HydA/Nqo6-like"/>
    <property type="match status" value="1"/>
</dbReference>
<evidence type="ECO:0000256" key="2">
    <source>
        <dbReference type="ARBA" id="ARBA00009173"/>
    </source>
</evidence>
<evidence type="ECO:0000256" key="3">
    <source>
        <dbReference type="ARBA" id="ARBA00022485"/>
    </source>
</evidence>